<organism evidence="2 3">
    <name type="scientific">Leucobacter triazinivorans</name>
    <dbReference type="NCBI Taxonomy" id="1784719"/>
    <lineage>
        <taxon>Bacteria</taxon>
        <taxon>Bacillati</taxon>
        <taxon>Actinomycetota</taxon>
        <taxon>Actinomycetes</taxon>
        <taxon>Micrococcales</taxon>
        <taxon>Microbacteriaceae</taxon>
        <taxon>Leucobacter</taxon>
    </lineage>
</organism>
<accession>A0A4P6KFM4</accession>
<name>A0A4P6KFM4_9MICO</name>
<dbReference type="Gene3D" id="3.30.450.180">
    <property type="match status" value="1"/>
</dbReference>
<protein>
    <submittedName>
        <fullName evidence="2">XRE family transcriptional regulator</fullName>
    </submittedName>
</protein>
<keyword evidence="3" id="KW-1185">Reference proteome</keyword>
<feature type="domain" description="HTH cro/C1-type" evidence="1">
    <location>
        <begin position="36"/>
        <end position="83"/>
    </location>
</feature>
<dbReference type="EMBL" id="CP035806">
    <property type="protein sequence ID" value="QBE49226.1"/>
    <property type="molecule type" value="Genomic_DNA"/>
</dbReference>
<dbReference type="PROSITE" id="PS50943">
    <property type="entry name" value="HTH_CROC1"/>
    <property type="match status" value="1"/>
</dbReference>
<dbReference type="Pfam" id="PF13560">
    <property type="entry name" value="HTH_31"/>
    <property type="match status" value="1"/>
</dbReference>
<proteinExistence type="predicted"/>
<dbReference type="PANTHER" id="PTHR35010">
    <property type="entry name" value="BLL4672 PROTEIN-RELATED"/>
    <property type="match status" value="1"/>
</dbReference>
<dbReference type="Proteomes" id="UP000289260">
    <property type="component" value="Chromosome"/>
</dbReference>
<dbReference type="SUPFAM" id="SSF47413">
    <property type="entry name" value="lambda repressor-like DNA-binding domains"/>
    <property type="match status" value="1"/>
</dbReference>
<dbReference type="RefSeq" id="WP_130110356.1">
    <property type="nucleotide sequence ID" value="NZ_CP035806.1"/>
</dbReference>
<dbReference type="SMART" id="SM00530">
    <property type="entry name" value="HTH_XRE"/>
    <property type="match status" value="1"/>
</dbReference>
<dbReference type="Gene3D" id="1.10.260.40">
    <property type="entry name" value="lambda repressor-like DNA-binding domains"/>
    <property type="match status" value="1"/>
</dbReference>
<evidence type="ECO:0000313" key="3">
    <source>
        <dbReference type="Proteomes" id="UP000289260"/>
    </source>
</evidence>
<evidence type="ECO:0000259" key="1">
    <source>
        <dbReference type="PROSITE" id="PS50943"/>
    </source>
</evidence>
<dbReference type="GO" id="GO:0003677">
    <property type="term" value="F:DNA binding"/>
    <property type="evidence" value="ECO:0007669"/>
    <property type="project" value="InterPro"/>
</dbReference>
<dbReference type="CDD" id="cd00093">
    <property type="entry name" value="HTH_XRE"/>
    <property type="match status" value="1"/>
</dbReference>
<dbReference type="Pfam" id="PF17765">
    <property type="entry name" value="MLTR_LBD"/>
    <property type="match status" value="1"/>
</dbReference>
<dbReference type="InterPro" id="IPR001387">
    <property type="entry name" value="Cro/C1-type_HTH"/>
</dbReference>
<dbReference type="OrthoDB" id="3518652at2"/>
<gene>
    <name evidence="2" type="ORF">EVS81_10575</name>
</gene>
<dbReference type="InterPro" id="IPR041413">
    <property type="entry name" value="MLTR_LBD"/>
</dbReference>
<evidence type="ECO:0000313" key="2">
    <source>
        <dbReference type="EMBL" id="QBE49226.1"/>
    </source>
</evidence>
<reference evidence="2 3" key="1">
    <citation type="submission" date="2019-02" db="EMBL/GenBank/DDBJ databases">
        <authorList>
            <person name="Sun L."/>
            <person name="Pan D."/>
            <person name="Wu X."/>
        </authorList>
    </citation>
    <scope>NUCLEOTIDE SEQUENCE [LARGE SCALE GENOMIC DNA]</scope>
    <source>
        <strain evidence="2 3">JW-1</strain>
    </source>
</reference>
<dbReference type="PANTHER" id="PTHR35010:SF2">
    <property type="entry name" value="BLL4672 PROTEIN"/>
    <property type="match status" value="1"/>
</dbReference>
<dbReference type="AlphaFoldDB" id="A0A4P6KFM4"/>
<dbReference type="KEGG" id="ltr:EVS81_10575"/>
<dbReference type="InterPro" id="IPR010982">
    <property type="entry name" value="Lambda_DNA-bd_dom_sf"/>
</dbReference>
<sequence length="293" mass="32416">MDNRADAREFLMSRRARLRPADTGLPDFGGVRRVPGLRREEVALLAGVSVEYYTRLERGGLAGVSDSVLNALVRALQLDEAERAHLFDLARAAGPGSRSQRRRAGQVSASLQRLLDGMTEVPAFIRNGRLDVVAVNALGQMLYSEAYVTPGRPVNLARFCFLDPGAHRLYPDWQQAARASVAILHTEAGRDPDDERLTELIGELSTCSEEFRTLWAQYDVRLHESGDKVFRHAVVGEMRLSFDALTLPAQQGLTLTAYSAEPNTPSDANLRRLIELTHGGGERRRADRRVAAN</sequence>